<dbReference type="InterPro" id="IPR006224">
    <property type="entry name" value="PsdUridine_synth_RluA-like_CS"/>
</dbReference>
<name>H5UVC0_9MICO</name>
<evidence type="ECO:0000259" key="5">
    <source>
        <dbReference type="Pfam" id="PF00849"/>
    </source>
</evidence>
<evidence type="ECO:0000256" key="1">
    <source>
        <dbReference type="ARBA" id="ARBA00000073"/>
    </source>
</evidence>
<feature type="compositionally biased region" description="Gly residues" evidence="4">
    <location>
        <begin position="278"/>
        <end position="292"/>
    </location>
</feature>
<feature type="domain" description="Pseudouridine synthase RsuA/RluA-like" evidence="5">
    <location>
        <begin position="68"/>
        <end position="216"/>
    </location>
</feature>
<dbReference type="Pfam" id="PF00849">
    <property type="entry name" value="PseudoU_synth_2"/>
    <property type="match status" value="1"/>
</dbReference>
<dbReference type="GO" id="GO:0003723">
    <property type="term" value="F:RNA binding"/>
    <property type="evidence" value="ECO:0007669"/>
    <property type="project" value="InterPro"/>
</dbReference>
<feature type="region of interest" description="Disordered" evidence="4">
    <location>
        <begin position="264"/>
        <end position="302"/>
    </location>
</feature>
<evidence type="ECO:0000313" key="6">
    <source>
        <dbReference type="EMBL" id="GAB49678.1"/>
    </source>
</evidence>
<comment type="catalytic activity">
    <reaction evidence="1">
        <text>a uridine in RNA = a pseudouridine in RNA</text>
        <dbReference type="Rhea" id="RHEA:48348"/>
        <dbReference type="Rhea" id="RHEA-COMP:12068"/>
        <dbReference type="Rhea" id="RHEA-COMP:12069"/>
        <dbReference type="ChEBI" id="CHEBI:65314"/>
        <dbReference type="ChEBI" id="CHEBI:65315"/>
    </reaction>
</comment>
<dbReference type="EMBL" id="BAFE01000091">
    <property type="protein sequence ID" value="GAB49678.1"/>
    <property type="molecule type" value="Genomic_DNA"/>
</dbReference>
<comment type="caution">
    <text evidence="6">The sequence shown here is derived from an EMBL/GenBank/DDBJ whole genome shotgun (WGS) entry which is preliminary data.</text>
</comment>
<organism evidence="6 7">
    <name type="scientific">Mobilicoccus pelagius NBRC 104925</name>
    <dbReference type="NCBI Taxonomy" id="1089455"/>
    <lineage>
        <taxon>Bacteria</taxon>
        <taxon>Bacillati</taxon>
        <taxon>Actinomycetota</taxon>
        <taxon>Actinomycetes</taxon>
        <taxon>Micrococcales</taxon>
        <taxon>Dermatophilaceae</taxon>
        <taxon>Mobilicoccus</taxon>
    </lineage>
</organism>
<dbReference type="RefSeq" id="WP_009483521.1">
    <property type="nucleotide sequence ID" value="NZ_BAFE01000091.1"/>
</dbReference>
<dbReference type="Proteomes" id="UP000004367">
    <property type="component" value="Unassembled WGS sequence"/>
</dbReference>
<dbReference type="STRING" id="1089455.MOPEL_132_00450"/>
<protein>
    <recommendedName>
        <fullName evidence="2">RNA pseudouridylate synthase</fullName>
    </recommendedName>
    <alternativeName>
        <fullName evidence="3">RNA-uridine isomerase</fullName>
    </alternativeName>
</protein>
<dbReference type="GO" id="GO:0140098">
    <property type="term" value="F:catalytic activity, acting on RNA"/>
    <property type="evidence" value="ECO:0007669"/>
    <property type="project" value="UniProtKB-ARBA"/>
</dbReference>
<dbReference type="Gene3D" id="3.30.2350.10">
    <property type="entry name" value="Pseudouridine synthase"/>
    <property type="match status" value="1"/>
</dbReference>
<dbReference type="InterPro" id="IPR006145">
    <property type="entry name" value="PsdUridine_synth_RsuA/RluA"/>
</dbReference>
<dbReference type="SUPFAM" id="SSF55120">
    <property type="entry name" value="Pseudouridine synthase"/>
    <property type="match status" value="1"/>
</dbReference>
<dbReference type="InterPro" id="IPR020103">
    <property type="entry name" value="PsdUridine_synth_cat_dom_sf"/>
</dbReference>
<evidence type="ECO:0000313" key="7">
    <source>
        <dbReference type="Proteomes" id="UP000004367"/>
    </source>
</evidence>
<keyword evidence="7" id="KW-1185">Reference proteome</keyword>
<proteinExistence type="predicted"/>
<dbReference type="InterPro" id="IPR050188">
    <property type="entry name" value="RluA_PseudoU_synthase"/>
</dbReference>
<dbReference type="AlphaFoldDB" id="H5UVC0"/>
<dbReference type="PANTHER" id="PTHR21600">
    <property type="entry name" value="MITOCHONDRIAL RNA PSEUDOURIDINE SYNTHASE"/>
    <property type="match status" value="1"/>
</dbReference>
<reference evidence="6 7" key="1">
    <citation type="submission" date="2012-02" db="EMBL/GenBank/DDBJ databases">
        <title>Whole genome shotgun sequence of Mobilicoccus pelagius NBRC 104925.</title>
        <authorList>
            <person name="Yoshida Y."/>
            <person name="Hosoyama A."/>
            <person name="Tsuchikane K."/>
            <person name="Katsumata H."/>
            <person name="Yamazaki S."/>
            <person name="Fujita N."/>
        </authorList>
    </citation>
    <scope>NUCLEOTIDE SEQUENCE [LARGE SCALE GENOMIC DNA]</scope>
    <source>
        <strain evidence="6 7">NBRC 104925</strain>
    </source>
</reference>
<sequence length="302" mass="32474">MREITGASEQIDRRLAAGEIVLADGAVVTATTSYVEGRRRGGSVWTYRDLPSETPVPGELVELHRDEDVLVVDKPPFLATTPRGSHVRETVLGRVQAAGDPDASPAHRLDRLTSGVLLLTLRPEARAAYQELFASRRVVKTYEARVWTAGRPAETLPGVVRSRIVKERGEMCAREVAGEPNAETCLEVLDVAGGTARLWLRPRTGRTHQLRVHLASLGTPIVGDPLYGVEADRERPESFDAPLALVARELTFVDPISGRARTFTSRCDLPGEPCGPVTGNGGGTDELGGAGTPAGPSEPDHR</sequence>
<evidence type="ECO:0000256" key="4">
    <source>
        <dbReference type="SAM" id="MobiDB-lite"/>
    </source>
</evidence>
<dbReference type="GO" id="GO:0000455">
    <property type="term" value="P:enzyme-directed rRNA pseudouridine synthesis"/>
    <property type="evidence" value="ECO:0007669"/>
    <property type="project" value="TreeGrafter"/>
</dbReference>
<dbReference type="PANTHER" id="PTHR21600:SF84">
    <property type="entry name" value="PSEUDOURIDINE SYNTHASE RSUA_RLUA-LIKE DOMAIN-CONTAINING PROTEIN"/>
    <property type="match status" value="1"/>
</dbReference>
<dbReference type="eggNOG" id="COG0564">
    <property type="taxonomic scope" value="Bacteria"/>
</dbReference>
<dbReference type="PROSITE" id="PS01129">
    <property type="entry name" value="PSI_RLU"/>
    <property type="match status" value="1"/>
</dbReference>
<accession>H5UVC0</accession>
<evidence type="ECO:0000256" key="2">
    <source>
        <dbReference type="ARBA" id="ARBA00031870"/>
    </source>
</evidence>
<gene>
    <name evidence="6" type="ORF">MOPEL_132_00450</name>
</gene>
<evidence type="ECO:0000256" key="3">
    <source>
        <dbReference type="ARBA" id="ARBA00033164"/>
    </source>
</evidence>
<dbReference type="GO" id="GO:0009982">
    <property type="term" value="F:pseudouridine synthase activity"/>
    <property type="evidence" value="ECO:0007669"/>
    <property type="project" value="InterPro"/>
</dbReference>